<comment type="similarity">
    <text evidence="1">Belongs to the CapA family.</text>
</comment>
<sequence length="356" mass="38356">MKCRPHVAAPLLLLICVLSLASPTFADSGAQRPSGLTVTAVGDIMPSSSFPSRTYLSSIPDETLSRTLGPILENADIRFGNLEGTMAGDATCLKACRDSKTCYAFNIPFGYADTLKRAGFNLFSLANNHISDFGTPGRERTVRHLGESGIACAGTLEKPWDILYANGLYVGFAAFAPHKGVADLLDRDAAVRRVRTLSTFCDIVIVSMHGGAEGSDAGHVPRQDEIYLGENRGDLYAFSHAVVDAGADLVIGHGPHVVRGMELYKGRLIAYSLGNFFTWARFNLEGPKGLAPALTVNLGQDGRFLNGSIRSLRQPYRSLPVADPSHTAAKETARLSREDFPESPLRISDEGELSVR</sequence>
<dbReference type="Gene3D" id="3.60.21.10">
    <property type="match status" value="1"/>
</dbReference>
<keyword evidence="6" id="KW-1185">Reference proteome</keyword>
<feature type="compositionally biased region" description="Basic and acidic residues" evidence="2">
    <location>
        <begin position="347"/>
        <end position="356"/>
    </location>
</feature>
<name>A0A1G5HSI6_9BACT</name>
<protein>
    <submittedName>
        <fullName evidence="5">Capsule synthesis protein PGA_cap</fullName>
    </submittedName>
</protein>
<feature type="signal peptide" evidence="3">
    <location>
        <begin position="1"/>
        <end position="26"/>
    </location>
</feature>
<feature type="region of interest" description="Disordered" evidence="2">
    <location>
        <begin position="319"/>
        <end position="356"/>
    </location>
</feature>
<dbReference type="Proteomes" id="UP000198870">
    <property type="component" value="Unassembled WGS sequence"/>
</dbReference>
<dbReference type="STRING" id="419481.SAMN05216233_115120"/>
<gene>
    <name evidence="5" type="ORF">SAMN05216233_115120</name>
</gene>
<dbReference type="AlphaFoldDB" id="A0A1G5HSI6"/>
<evidence type="ECO:0000256" key="2">
    <source>
        <dbReference type="SAM" id="MobiDB-lite"/>
    </source>
</evidence>
<evidence type="ECO:0000313" key="5">
    <source>
        <dbReference type="EMBL" id="SCY66756.1"/>
    </source>
</evidence>
<evidence type="ECO:0000256" key="1">
    <source>
        <dbReference type="ARBA" id="ARBA00005662"/>
    </source>
</evidence>
<dbReference type="PANTHER" id="PTHR33393:SF11">
    <property type="entry name" value="POLYGLUTAMINE SYNTHESIS ACCESSORY PROTEIN RV0574C-RELATED"/>
    <property type="match status" value="1"/>
</dbReference>
<feature type="domain" description="Capsule synthesis protein CapA" evidence="4">
    <location>
        <begin position="37"/>
        <end position="280"/>
    </location>
</feature>
<dbReference type="SMART" id="SM00854">
    <property type="entry name" value="PGA_cap"/>
    <property type="match status" value="1"/>
</dbReference>
<keyword evidence="3" id="KW-0732">Signal</keyword>
<dbReference type="InterPro" id="IPR029052">
    <property type="entry name" value="Metallo-depent_PP-like"/>
</dbReference>
<evidence type="ECO:0000256" key="3">
    <source>
        <dbReference type="SAM" id="SignalP"/>
    </source>
</evidence>
<dbReference type="EMBL" id="FMUX01000015">
    <property type="protein sequence ID" value="SCY66756.1"/>
    <property type="molecule type" value="Genomic_DNA"/>
</dbReference>
<proteinExistence type="inferred from homology"/>
<accession>A0A1G5HSI6</accession>
<evidence type="ECO:0000313" key="6">
    <source>
        <dbReference type="Proteomes" id="UP000198870"/>
    </source>
</evidence>
<dbReference type="CDD" id="cd07381">
    <property type="entry name" value="MPP_CapA"/>
    <property type="match status" value="1"/>
</dbReference>
<evidence type="ECO:0000259" key="4">
    <source>
        <dbReference type="SMART" id="SM00854"/>
    </source>
</evidence>
<dbReference type="Pfam" id="PF09587">
    <property type="entry name" value="PGA_cap"/>
    <property type="match status" value="1"/>
</dbReference>
<dbReference type="OrthoDB" id="5405713at2"/>
<dbReference type="InterPro" id="IPR019079">
    <property type="entry name" value="Capsule_synth_CapA"/>
</dbReference>
<dbReference type="InterPro" id="IPR052169">
    <property type="entry name" value="CW_Biosynth-Accessory"/>
</dbReference>
<dbReference type="RefSeq" id="WP_092212860.1">
    <property type="nucleotide sequence ID" value="NZ_FMUX01000015.1"/>
</dbReference>
<dbReference type="SUPFAM" id="SSF56300">
    <property type="entry name" value="Metallo-dependent phosphatases"/>
    <property type="match status" value="1"/>
</dbReference>
<feature type="compositionally biased region" description="Basic and acidic residues" evidence="2">
    <location>
        <begin position="328"/>
        <end position="340"/>
    </location>
</feature>
<feature type="chain" id="PRO_5011448898" evidence="3">
    <location>
        <begin position="27"/>
        <end position="356"/>
    </location>
</feature>
<organism evidence="5 6">
    <name type="scientific">Desulfoluna spongiiphila</name>
    <dbReference type="NCBI Taxonomy" id="419481"/>
    <lineage>
        <taxon>Bacteria</taxon>
        <taxon>Pseudomonadati</taxon>
        <taxon>Thermodesulfobacteriota</taxon>
        <taxon>Desulfobacteria</taxon>
        <taxon>Desulfobacterales</taxon>
        <taxon>Desulfolunaceae</taxon>
        <taxon>Desulfoluna</taxon>
    </lineage>
</organism>
<dbReference type="PANTHER" id="PTHR33393">
    <property type="entry name" value="POLYGLUTAMINE SYNTHESIS ACCESSORY PROTEIN RV0574C-RELATED"/>
    <property type="match status" value="1"/>
</dbReference>
<reference evidence="5 6" key="1">
    <citation type="submission" date="2016-10" db="EMBL/GenBank/DDBJ databases">
        <authorList>
            <person name="de Groot N.N."/>
        </authorList>
    </citation>
    <scope>NUCLEOTIDE SEQUENCE [LARGE SCALE GENOMIC DNA]</scope>
    <source>
        <strain evidence="5 6">AA1</strain>
    </source>
</reference>